<comment type="caution">
    <text evidence="1">The sequence shown here is derived from an EMBL/GenBank/DDBJ whole genome shotgun (WGS) entry which is preliminary data.</text>
</comment>
<organism evidence="1 2">
    <name type="scientific">Bacteroides clarus YIT 12056</name>
    <dbReference type="NCBI Taxonomy" id="762984"/>
    <lineage>
        <taxon>Bacteria</taxon>
        <taxon>Pseudomonadati</taxon>
        <taxon>Bacteroidota</taxon>
        <taxon>Bacteroidia</taxon>
        <taxon>Bacteroidales</taxon>
        <taxon>Bacteroidaceae</taxon>
        <taxon>Bacteroides</taxon>
    </lineage>
</organism>
<keyword evidence="2" id="KW-1185">Reference proteome</keyword>
<accession>A0ABP2KSF1</accession>
<evidence type="ECO:0000313" key="2">
    <source>
        <dbReference type="Proteomes" id="UP000010321"/>
    </source>
</evidence>
<protein>
    <submittedName>
        <fullName evidence="1">Uncharacterized protein</fullName>
    </submittedName>
</protein>
<name>A0ABP2KSF1_9BACE</name>
<dbReference type="EMBL" id="AFBM01000029">
    <property type="protein sequence ID" value="EGF50501.1"/>
    <property type="molecule type" value="Genomic_DNA"/>
</dbReference>
<proteinExistence type="predicted"/>
<dbReference type="Proteomes" id="UP000010321">
    <property type="component" value="Unassembled WGS sequence"/>
</dbReference>
<gene>
    <name evidence="1" type="ORF">HMPREF9445_02577</name>
</gene>
<sequence>MKNGLLAKYVGNGNGDVEWNSAAFCVLWRYAVKWFRLQRYGKSLDMQ</sequence>
<evidence type="ECO:0000313" key="1">
    <source>
        <dbReference type="EMBL" id="EGF50501.1"/>
    </source>
</evidence>
<reference evidence="1 2" key="1">
    <citation type="submission" date="2011-02" db="EMBL/GenBank/DDBJ databases">
        <authorList>
            <person name="Weinstock G."/>
            <person name="Sodergren E."/>
            <person name="Clifton S."/>
            <person name="Fulton L."/>
            <person name="Fulton B."/>
            <person name="Courtney L."/>
            <person name="Fronick C."/>
            <person name="Harrison M."/>
            <person name="Strong C."/>
            <person name="Farmer C."/>
            <person name="Delahaunty K."/>
            <person name="Markovic C."/>
            <person name="Hall O."/>
            <person name="Minx P."/>
            <person name="Tomlinson C."/>
            <person name="Mitreva M."/>
            <person name="Hou S."/>
            <person name="Chen J."/>
            <person name="Wollam A."/>
            <person name="Pepin K.H."/>
            <person name="Johnson M."/>
            <person name="Bhonagiri V."/>
            <person name="Zhang X."/>
            <person name="Suruliraj S."/>
            <person name="Warren W."/>
            <person name="Chinwalla A."/>
            <person name="Mardis E.R."/>
            <person name="Wilson R.K."/>
        </authorList>
    </citation>
    <scope>NUCLEOTIDE SEQUENCE [LARGE SCALE GENOMIC DNA]</scope>
    <source>
        <strain evidence="1 2">YIT 12056</strain>
    </source>
</reference>